<evidence type="ECO:0000256" key="1">
    <source>
        <dbReference type="ARBA" id="ARBA00022448"/>
    </source>
</evidence>
<keyword evidence="5" id="KW-0732">Signal</keyword>
<dbReference type="SUPFAM" id="SSF55383">
    <property type="entry name" value="Copper amine oxidase, domain N"/>
    <property type="match status" value="1"/>
</dbReference>
<dbReference type="PANTHER" id="PTHR36507:SF1">
    <property type="entry name" value="BLL1555 PROTEIN"/>
    <property type="match status" value="1"/>
</dbReference>
<dbReference type="InterPro" id="IPR000923">
    <property type="entry name" value="BlueCu_1"/>
</dbReference>
<dbReference type="Proteomes" id="UP000298246">
    <property type="component" value="Unassembled WGS sequence"/>
</dbReference>
<dbReference type="RefSeq" id="WP_134756418.1">
    <property type="nucleotide sequence ID" value="NZ_MYFO02000001.1"/>
</dbReference>
<gene>
    <name evidence="8" type="ORF">B5M42_20975</name>
</gene>
<dbReference type="CDD" id="cd13921">
    <property type="entry name" value="Amicyanin"/>
    <property type="match status" value="1"/>
</dbReference>
<dbReference type="OrthoDB" id="680163at2"/>
<dbReference type="InterPro" id="IPR052721">
    <property type="entry name" value="ET_Amicyanin"/>
</dbReference>
<accession>A0A4Y8PT86</accession>
<evidence type="ECO:0000256" key="4">
    <source>
        <dbReference type="ARBA" id="ARBA00023008"/>
    </source>
</evidence>
<keyword evidence="1" id="KW-0813">Transport</keyword>
<protein>
    <recommendedName>
        <fullName evidence="10">Plastocyanin</fullName>
    </recommendedName>
</protein>
<keyword evidence="3" id="KW-0249">Electron transport</keyword>
<feature type="chain" id="PRO_5021299317" description="Plastocyanin" evidence="5">
    <location>
        <begin position="23"/>
        <end position="256"/>
    </location>
</feature>
<organism evidence="8 9">
    <name type="scientific">Paenibacillus athensensis</name>
    <dbReference type="NCBI Taxonomy" id="1967502"/>
    <lineage>
        <taxon>Bacteria</taxon>
        <taxon>Bacillati</taxon>
        <taxon>Bacillota</taxon>
        <taxon>Bacilli</taxon>
        <taxon>Bacillales</taxon>
        <taxon>Paenibacillaceae</taxon>
        <taxon>Paenibacillus</taxon>
    </lineage>
</organism>
<evidence type="ECO:0000259" key="7">
    <source>
        <dbReference type="Pfam" id="PF07833"/>
    </source>
</evidence>
<name>A0A4Y8PT86_9BACL</name>
<dbReference type="InterPro" id="IPR012854">
    <property type="entry name" value="Cu_amine_oxidase-like_N"/>
</dbReference>
<feature type="domain" description="Copper amine oxidase-like N-terminal" evidence="7">
    <location>
        <begin position="59"/>
        <end position="163"/>
    </location>
</feature>
<dbReference type="Gene3D" id="2.60.40.420">
    <property type="entry name" value="Cupredoxins - blue copper proteins"/>
    <property type="match status" value="1"/>
</dbReference>
<dbReference type="InterPro" id="IPR028871">
    <property type="entry name" value="BlueCu_1_BS"/>
</dbReference>
<dbReference type="SUPFAM" id="SSF49503">
    <property type="entry name" value="Cupredoxins"/>
    <property type="match status" value="1"/>
</dbReference>
<evidence type="ECO:0000313" key="9">
    <source>
        <dbReference type="Proteomes" id="UP000298246"/>
    </source>
</evidence>
<dbReference type="EMBL" id="MYFO01000038">
    <property type="protein sequence ID" value="TFE84119.1"/>
    <property type="molecule type" value="Genomic_DNA"/>
</dbReference>
<reference evidence="8 9" key="1">
    <citation type="submission" date="2017-03" db="EMBL/GenBank/DDBJ databases">
        <title>Isolation of Levoglucosan Utilizing Bacteria.</title>
        <authorList>
            <person name="Arya A.S."/>
        </authorList>
    </citation>
    <scope>NUCLEOTIDE SEQUENCE [LARGE SCALE GENOMIC DNA]</scope>
    <source>
        <strain evidence="8 9">MEC069</strain>
    </source>
</reference>
<dbReference type="Gene3D" id="3.30.457.10">
    <property type="entry name" value="Copper amine oxidase-like, N-terminal domain"/>
    <property type="match status" value="1"/>
</dbReference>
<dbReference type="InterPro" id="IPR035668">
    <property type="entry name" value="Amicyanin"/>
</dbReference>
<comment type="caution">
    <text evidence="8">The sequence shown here is derived from an EMBL/GenBank/DDBJ whole genome shotgun (WGS) entry which is preliminary data.</text>
</comment>
<dbReference type="Pfam" id="PF07833">
    <property type="entry name" value="Cu_amine_oxidN1"/>
    <property type="match status" value="1"/>
</dbReference>
<dbReference type="PANTHER" id="PTHR36507">
    <property type="entry name" value="BLL1555 PROTEIN"/>
    <property type="match status" value="1"/>
</dbReference>
<dbReference type="InterPro" id="IPR036582">
    <property type="entry name" value="Mao_N_sf"/>
</dbReference>
<dbReference type="AlphaFoldDB" id="A0A4Y8PT86"/>
<dbReference type="PROSITE" id="PS00196">
    <property type="entry name" value="COPPER_BLUE"/>
    <property type="match status" value="1"/>
</dbReference>
<evidence type="ECO:0000256" key="2">
    <source>
        <dbReference type="ARBA" id="ARBA00022723"/>
    </source>
</evidence>
<feature type="signal peptide" evidence="5">
    <location>
        <begin position="1"/>
        <end position="22"/>
    </location>
</feature>
<keyword evidence="4" id="KW-0186">Copper</keyword>
<keyword evidence="2" id="KW-0479">Metal-binding</keyword>
<dbReference type="GO" id="GO:0009055">
    <property type="term" value="F:electron transfer activity"/>
    <property type="evidence" value="ECO:0007669"/>
    <property type="project" value="InterPro"/>
</dbReference>
<dbReference type="GO" id="GO:0005507">
    <property type="term" value="F:copper ion binding"/>
    <property type="evidence" value="ECO:0007669"/>
    <property type="project" value="InterPro"/>
</dbReference>
<proteinExistence type="predicted"/>
<dbReference type="InterPro" id="IPR008972">
    <property type="entry name" value="Cupredoxin"/>
</dbReference>
<sequence length="256" mass="27045">MKTSLLAAAVYALMLVGSSAGAAAQEDHADHEMAGMAMQTETTTAAPAAPTPSNMKLTLDGRSLALDASYLIDNSLFVPYRAFAEGIGGQVGWDEATKTVTVQKGGSTIKLKIGSRNADVNGMQMTMVGPAQIIDGSTFVHSRFLAEAFGITVHYDDATRTVNLLSAGNGEATPVYHIDISNFSFSTPSITVEAGSTIVFTNHDKVKHNAVADNGSFETPLLEQGASASVKLTEPGEYTYFCQPHKSFMKGTIIVK</sequence>
<feature type="domain" description="Blue (type 1) copper" evidence="6">
    <location>
        <begin position="177"/>
        <end position="256"/>
    </location>
</feature>
<evidence type="ECO:0008006" key="10">
    <source>
        <dbReference type="Google" id="ProtNLM"/>
    </source>
</evidence>
<evidence type="ECO:0000256" key="5">
    <source>
        <dbReference type="SAM" id="SignalP"/>
    </source>
</evidence>
<evidence type="ECO:0000256" key="3">
    <source>
        <dbReference type="ARBA" id="ARBA00022982"/>
    </source>
</evidence>
<dbReference type="Pfam" id="PF00127">
    <property type="entry name" value="Copper-bind"/>
    <property type="match status" value="1"/>
</dbReference>
<keyword evidence="9" id="KW-1185">Reference proteome</keyword>
<evidence type="ECO:0000313" key="8">
    <source>
        <dbReference type="EMBL" id="TFE84119.1"/>
    </source>
</evidence>
<evidence type="ECO:0000259" key="6">
    <source>
        <dbReference type="Pfam" id="PF00127"/>
    </source>
</evidence>